<feature type="region of interest" description="Disordered" evidence="1">
    <location>
        <begin position="299"/>
        <end position="366"/>
    </location>
</feature>
<feature type="compositionally biased region" description="Basic and acidic residues" evidence="1">
    <location>
        <begin position="44"/>
        <end position="61"/>
    </location>
</feature>
<reference evidence="3 4" key="1">
    <citation type="submission" date="2016-12" db="EMBL/GenBank/DDBJ databases">
        <authorList>
            <person name="Song W.-J."/>
            <person name="Kurnit D.M."/>
        </authorList>
    </citation>
    <scope>NUCLEOTIDE SEQUENCE [LARGE SCALE GENOMIC DNA]</scope>
    <source>
        <strain evidence="3 4">175</strain>
    </source>
</reference>
<dbReference type="InterPro" id="IPR052563">
    <property type="entry name" value="FliK"/>
</dbReference>
<dbReference type="CDD" id="cd17470">
    <property type="entry name" value="T3SS_Flik_C"/>
    <property type="match status" value="1"/>
</dbReference>
<dbReference type="Gene3D" id="3.30.750.140">
    <property type="match status" value="1"/>
</dbReference>
<dbReference type="PANTHER" id="PTHR37533">
    <property type="entry name" value="FLAGELLAR HOOK-LENGTH CONTROL PROTEIN"/>
    <property type="match status" value="1"/>
</dbReference>
<dbReference type="PANTHER" id="PTHR37533:SF2">
    <property type="entry name" value="FLAGELLAR HOOK-LENGTH CONTROL PROTEIN"/>
    <property type="match status" value="1"/>
</dbReference>
<protein>
    <submittedName>
        <fullName evidence="3">Hook-length control protein FliK</fullName>
    </submittedName>
</protein>
<gene>
    <name evidence="3" type="ORF">SAMN02949497_2863</name>
</gene>
<dbReference type="EMBL" id="FXAM01000001">
    <property type="protein sequence ID" value="SMF95498.1"/>
    <property type="molecule type" value="Genomic_DNA"/>
</dbReference>
<dbReference type="AlphaFoldDB" id="A0A1Y6CXU7"/>
<dbReference type="Proteomes" id="UP000192923">
    <property type="component" value="Unassembled WGS sequence"/>
</dbReference>
<keyword evidence="4" id="KW-1185">Reference proteome</keyword>
<feature type="compositionally biased region" description="Low complexity" evidence="1">
    <location>
        <begin position="62"/>
        <end position="83"/>
    </location>
</feature>
<feature type="compositionally biased region" description="Basic and acidic residues" evidence="1">
    <location>
        <begin position="342"/>
        <end position="352"/>
    </location>
</feature>
<proteinExistence type="predicted"/>
<dbReference type="Pfam" id="PF02120">
    <property type="entry name" value="Flg_hook"/>
    <property type="match status" value="1"/>
</dbReference>
<organism evidence="3 4">
    <name type="scientific">Methylomagnum ishizawai</name>
    <dbReference type="NCBI Taxonomy" id="1760988"/>
    <lineage>
        <taxon>Bacteria</taxon>
        <taxon>Pseudomonadati</taxon>
        <taxon>Pseudomonadota</taxon>
        <taxon>Gammaproteobacteria</taxon>
        <taxon>Methylococcales</taxon>
        <taxon>Methylococcaceae</taxon>
        <taxon>Methylomagnum</taxon>
    </lineage>
</organism>
<dbReference type="STRING" id="1760988.SAMN02949497_2863"/>
<feature type="region of interest" description="Disordered" evidence="1">
    <location>
        <begin position="1"/>
        <end position="222"/>
    </location>
</feature>
<sequence length="366" mass="38050">MTSHSMQANGAARPASAQDVGYPAGRGRGVASGEDGDFQAMLQRKLDVQDRAAADNSDKTEPATTPDDAEPAAAPQAETPPEQLWAMVAEFFQNQEATPDQTQTGADMDAAPIVPAQANPTGSAGSAKPQAPLSQSSAPAQITAGTTDTTVFANLVESGAVSRNPAEGTGNPETASGERGSNLPPGLPLDTMSTPQFRDSAAPAKTPAPSHDLPTPFGQPGWHDEVGEKVVWLAQRDLGAAQLKLNPEHLGPVDVRIQLDGEGASIQFTAHSAGVREALEASVPRLREMFDTQRIALNEVSVAPPQPSAQTDSRGFDFQRQSGHEPQGSGTRSPGNPGGREAMAEGETRIESTRPSTGLGLVNVFA</sequence>
<dbReference type="InterPro" id="IPR038610">
    <property type="entry name" value="FliK-like_C_sf"/>
</dbReference>
<accession>A0A1Y6CXU7</accession>
<evidence type="ECO:0000313" key="4">
    <source>
        <dbReference type="Proteomes" id="UP000192923"/>
    </source>
</evidence>
<feature type="compositionally biased region" description="Polar residues" evidence="1">
    <location>
        <begin position="132"/>
        <end position="152"/>
    </location>
</feature>
<name>A0A1Y6CXU7_9GAMM</name>
<dbReference type="RefSeq" id="WP_085213769.1">
    <property type="nucleotide sequence ID" value="NZ_FXAM01000001.1"/>
</dbReference>
<feature type="compositionally biased region" description="Polar residues" evidence="1">
    <location>
        <begin position="92"/>
        <end position="105"/>
    </location>
</feature>
<evidence type="ECO:0000259" key="2">
    <source>
        <dbReference type="Pfam" id="PF02120"/>
    </source>
</evidence>
<dbReference type="OrthoDB" id="1792985at2"/>
<feature type="domain" description="Flagellar hook-length control protein-like C-terminal" evidence="2">
    <location>
        <begin position="228"/>
        <end position="308"/>
    </location>
</feature>
<dbReference type="InterPro" id="IPR021136">
    <property type="entry name" value="Flagellar_hook_control-like_C"/>
</dbReference>
<evidence type="ECO:0000313" key="3">
    <source>
        <dbReference type="EMBL" id="SMF95498.1"/>
    </source>
</evidence>
<evidence type="ECO:0000256" key="1">
    <source>
        <dbReference type="SAM" id="MobiDB-lite"/>
    </source>
</evidence>